<evidence type="ECO:0000313" key="1">
    <source>
        <dbReference type="EMBL" id="CUR52381.1"/>
    </source>
</evidence>
<reference evidence="2" key="1">
    <citation type="submission" date="2015-10" db="EMBL/GenBank/DDBJ databases">
        <authorList>
            <person name="Lehtovirta-Morley L.E."/>
            <person name="Vieille C."/>
        </authorList>
    </citation>
    <scope>NUCLEOTIDE SEQUENCE [LARGE SCALE GENOMIC DNA]</scope>
</reference>
<evidence type="ECO:0000313" key="2">
    <source>
        <dbReference type="Proteomes" id="UP000196239"/>
    </source>
</evidence>
<proteinExistence type="predicted"/>
<dbReference type="KEGG" id="ndv:NDEV_1619"/>
<keyword evidence="2" id="KW-1185">Reference proteome</keyword>
<accession>A0A128A4W5</accession>
<organism evidence="1 2">
    <name type="scientific">Nitrosotalea devaniterrae</name>
    <dbReference type="NCBI Taxonomy" id="1078905"/>
    <lineage>
        <taxon>Archaea</taxon>
        <taxon>Nitrososphaerota</taxon>
        <taxon>Nitrososphaeria</taxon>
        <taxon>Nitrosotaleales</taxon>
        <taxon>Nitrosotaleaceae</taxon>
        <taxon>Nitrosotalea</taxon>
    </lineage>
</organism>
<dbReference type="AlphaFoldDB" id="A0A128A4W5"/>
<dbReference type="EMBL" id="LN890280">
    <property type="protein sequence ID" value="CUR52381.1"/>
    <property type="molecule type" value="Genomic_DNA"/>
</dbReference>
<name>A0A128A4W5_9ARCH</name>
<gene>
    <name evidence="1" type="ORF">NDEV_1619</name>
</gene>
<dbReference type="Proteomes" id="UP000196239">
    <property type="component" value="Chromosome 1"/>
</dbReference>
<sequence length="142" mass="15180">MLLYVEIIIEKIELITTTNIIPNSSNPINSIENGTHAMLGNDNNPAENEFSVFPKPLNFIIVNPINVPRVIEIAKAPSSLASVMPILCSKEPFNMIFANVSATIAGEGKDILGQTPSMNTICQTPMNAAINNAAFAASSILP</sequence>
<protein>
    <submittedName>
        <fullName evidence="1">Uncharacterized protein</fullName>
    </submittedName>
</protein>